<keyword evidence="1" id="KW-0805">Transcription regulation</keyword>
<dbReference type="PROSITE" id="PS01124">
    <property type="entry name" value="HTH_ARAC_FAMILY_2"/>
    <property type="match status" value="1"/>
</dbReference>
<keyword evidence="3" id="KW-0804">Transcription</keyword>
<dbReference type="EMBL" id="MZZM01000005">
    <property type="protein sequence ID" value="ORJ64111.1"/>
    <property type="molecule type" value="Genomic_DNA"/>
</dbReference>
<dbReference type="AlphaFoldDB" id="A0A1X0YG20"/>
<evidence type="ECO:0000256" key="3">
    <source>
        <dbReference type="ARBA" id="ARBA00023163"/>
    </source>
</evidence>
<evidence type="ECO:0000259" key="4">
    <source>
        <dbReference type="PROSITE" id="PS01124"/>
    </source>
</evidence>
<evidence type="ECO:0000313" key="5">
    <source>
        <dbReference type="EMBL" id="ORJ64111.1"/>
    </source>
</evidence>
<dbReference type="Pfam" id="PF14525">
    <property type="entry name" value="AraC_binding_2"/>
    <property type="match status" value="1"/>
</dbReference>
<name>A0A1X0YG20_MYCSI</name>
<evidence type="ECO:0000256" key="2">
    <source>
        <dbReference type="ARBA" id="ARBA00023125"/>
    </source>
</evidence>
<dbReference type="InterPro" id="IPR050204">
    <property type="entry name" value="AraC_XylS_family_regulators"/>
</dbReference>
<dbReference type="Pfam" id="PF12833">
    <property type="entry name" value="HTH_18"/>
    <property type="match status" value="1"/>
</dbReference>
<organism evidence="5 6">
    <name type="scientific">Mycobacterium simiae</name>
    <name type="common">Mycobacterium habana</name>
    <dbReference type="NCBI Taxonomy" id="1784"/>
    <lineage>
        <taxon>Bacteria</taxon>
        <taxon>Bacillati</taxon>
        <taxon>Actinomycetota</taxon>
        <taxon>Actinomycetes</taxon>
        <taxon>Mycobacteriales</taxon>
        <taxon>Mycobacteriaceae</taxon>
        <taxon>Mycobacterium</taxon>
        <taxon>Mycobacterium simiae complex</taxon>
    </lineage>
</organism>
<dbReference type="InterPro" id="IPR018060">
    <property type="entry name" value="HTH_AraC"/>
</dbReference>
<dbReference type="PANTHER" id="PTHR46796:SF12">
    <property type="entry name" value="HTH-TYPE DNA-BINDING TRANSCRIPTIONAL ACTIVATOR EUTR"/>
    <property type="match status" value="1"/>
</dbReference>
<keyword evidence="2" id="KW-0238">DNA-binding</keyword>
<dbReference type="GO" id="GO:0043565">
    <property type="term" value="F:sequence-specific DNA binding"/>
    <property type="evidence" value="ECO:0007669"/>
    <property type="project" value="InterPro"/>
</dbReference>
<keyword evidence="6" id="KW-1185">Reference proteome</keyword>
<dbReference type="Proteomes" id="UP000193040">
    <property type="component" value="Unassembled WGS sequence"/>
</dbReference>
<gene>
    <name evidence="5" type="ORF">B5M45_02580</name>
</gene>
<dbReference type="InterPro" id="IPR009057">
    <property type="entry name" value="Homeodomain-like_sf"/>
</dbReference>
<feature type="domain" description="HTH araC/xylS-type" evidence="4">
    <location>
        <begin position="231"/>
        <end position="332"/>
    </location>
</feature>
<dbReference type="GO" id="GO:0003700">
    <property type="term" value="F:DNA-binding transcription factor activity"/>
    <property type="evidence" value="ECO:0007669"/>
    <property type="project" value="InterPro"/>
</dbReference>
<proteinExistence type="predicted"/>
<dbReference type="InterPro" id="IPR035418">
    <property type="entry name" value="AraC-bd_2"/>
</dbReference>
<dbReference type="SMART" id="SM00342">
    <property type="entry name" value="HTH_ARAC"/>
    <property type="match status" value="1"/>
</dbReference>
<evidence type="ECO:0000313" key="6">
    <source>
        <dbReference type="Proteomes" id="UP000193040"/>
    </source>
</evidence>
<accession>A0A1X0YG20</accession>
<protein>
    <recommendedName>
        <fullName evidence="4">HTH araC/xylS-type domain-containing protein</fullName>
    </recommendedName>
</protein>
<evidence type="ECO:0000256" key="1">
    <source>
        <dbReference type="ARBA" id="ARBA00023015"/>
    </source>
</evidence>
<comment type="caution">
    <text evidence="5">The sequence shown here is derived from an EMBL/GenBank/DDBJ whole genome shotgun (WGS) entry which is preliminary data.</text>
</comment>
<sequence>MQAWQTQEVGHEAIAQVSPQLDWGTVKSFDQFALACCGRPHLNLKTDPETFTLVQRLGQMGAVTISDFVVGADMWMDSGAECDAYRVLVVEAGRSERVREGLTVTAGPGSATVYAPRGLGAARWAAGTRMTCFRIGSGSMHDVLCDVLGHGVPSQIEINPVLLTTVEPTRTWLNMLLLFKEQYFRPESPLRQPMVGLPFAESLVRGFLLATEHTYRDALVKERRVSPSAIRAAIEIIEEEAQLPLTPAMIAARCHISVRSLQKGFRRHLGVSPMSYLRDVRLRRAHQVLVDADPSTVTVASVAYRWGFSNLGRFAAAHAARYGEPPATTLRRNT</sequence>
<dbReference type="PANTHER" id="PTHR46796">
    <property type="entry name" value="HTH-TYPE TRANSCRIPTIONAL ACTIVATOR RHAS-RELATED"/>
    <property type="match status" value="1"/>
</dbReference>
<dbReference type="Gene3D" id="1.10.10.60">
    <property type="entry name" value="Homeodomain-like"/>
    <property type="match status" value="1"/>
</dbReference>
<reference evidence="5 6" key="1">
    <citation type="submission" date="2017-03" db="EMBL/GenBank/DDBJ databases">
        <title>Genomic insights into Mycobacterium simiae human colonization.</title>
        <authorList>
            <person name="Steffani J.L."/>
            <person name="Brunck M.E."/>
            <person name="Cruz E."/>
            <person name="Montiel R."/>
            <person name="Barona F."/>
        </authorList>
    </citation>
    <scope>NUCLEOTIDE SEQUENCE [LARGE SCALE GENOMIC DNA]</scope>
    <source>
        <strain evidence="5 6">MsiGto</strain>
    </source>
</reference>
<dbReference type="SUPFAM" id="SSF46689">
    <property type="entry name" value="Homeodomain-like"/>
    <property type="match status" value="1"/>
</dbReference>